<comment type="caution">
    <text evidence="2">The sequence shown here is derived from an EMBL/GenBank/DDBJ whole genome shotgun (WGS) entry which is preliminary data.</text>
</comment>
<evidence type="ECO:0000313" key="2">
    <source>
        <dbReference type="EMBL" id="MBL0385315.1"/>
    </source>
</evidence>
<accession>A0ABS1J4W1</accession>
<keyword evidence="1" id="KW-0812">Transmembrane</keyword>
<keyword evidence="1" id="KW-1133">Transmembrane helix</keyword>
<gene>
    <name evidence="2" type="ORF">JJB07_01535</name>
</gene>
<dbReference type="EMBL" id="JAEQNB010000001">
    <property type="protein sequence ID" value="MBL0385315.1"/>
    <property type="molecule type" value="Genomic_DNA"/>
</dbReference>
<keyword evidence="3" id="KW-1185">Reference proteome</keyword>
<reference evidence="2 3" key="1">
    <citation type="submission" date="2021-01" db="EMBL/GenBank/DDBJ databases">
        <title>Tumebacillus sp. strain ITR2 16S ribosomal RNA gene Genome sequencing and assembly.</title>
        <authorList>
            <person name="Kang M."/>
        </authorList>
    </citation>
    <scope>NUCLEOTIDE SEQUENCE [LARGE SCALE GENOMIC DNA]</scope>
    <source>
        <strain evidence="2 3">ITR2</strain>
    </source>
</reference>
<dbReference type="RefSeq" id="WP_201630542.1">
    <property type="nucleotide sequence ID" value="NZ_JAEQNB010000001.1"/>
</dbReference>
<protein>
    <submittedName>
        <fullName evidence="2">Uncharacterized protein</fullName>
    </submittedName>
</protein>
<keyword evidence="1" id="KW-0472">Membrane</keyword>
<evidence type="ECO:0000313" key="3">
    <source>
        <dbReference type="Proteomes" id="UP000602284"/>
    </source>
</evidence>
<evidence type="ECO:0000256" key="1">
    <source>
        <dbReference type="SAM" id="Phobius"/>
    </source>
</evidence>
<sequence>MTLGYVIVFTGGFLATLWGDKKELKHAKKAEKGIYWGIALCASSFFVCSYANVHVPMPTELVVYEIAPWFHQITQNLRS</sequence>
<name>A0ABS1J4W1_9BACL</name>
<dbReference type="Proteomes" id="UP000602284">
    <property type="component" value="Unassembled WGS sequence"/>
</dbReference>
<proteinExistence type="predicted"/>
<feature type="transmembrane region" description="Helical" evidence="1">
    <location>
        <begin position="35"/>
        <end position="53"/>
    </location>
</feature>
<organism evidence="2 3">
    <name type="scientific">Tumebacillus amylolyticus</name>
    <dbReference type="NCBI Taxonomy" id="2801339"/>
    <lineage>
        <taxon>Bacteria</taxon>
        <taxon>Bacillati</taxon>
        <taxon>Bacillota</taxon>
        <taxon>Bacilli</taxon>
        <taxon>Bacillales</taxon>
        <taxon>Alicyclobacillaceae</taxon>
        <taxon>Tumebacillus</taxon>
    </lineage>
</organism>